<dbReference type="AlphaFoldDB" id="A0A5A7VML9"/>
<accession>A0A5A7VML9</accession>
<reference evidence="4 5" key="1">
    <citation type="submission" date="2019-08" db="EMBL/GenBank/DDBJ databases">
        <title>Draft genome sequences of two oriental melons (Cucumis melo L. var makuwa).</title>
        <authorList>
            <person name="Kwon S.-Y."/>
        </authorList>
    </citation>
    <scope>NUCLEOTIDE SEQUENCE [LARGE SCALE GENOMIC DNA]</scope>
    <source>
        <strain evidence="5">cv. Chang Bougi</strain>
        <strain evidence="4">cv. SW 3</strain>
        <tissue evidence="2">Leaf</tissue>
    </source>
</reference>
<evidence type="ECO:0000313" key="4">
    <source>
        <dbReference type="Proteomes" id="UP000321393"/>
    </source>
</evidence>
<proteinExistence type="predicted"/>
<evidence type="ECO:0000313" key="3">
    <source>
        <dbReference type="EMBL" id="TYK26272.1"/>
    </source>
</evidence>
<organism evidence="2 4">
    <name type="scientific">Cucumis melo var. makuwa</name>
    <name type="common">Oriental melon</name>
    <dbReference type="NCBI Taxonomy" id="1194695"/>
    <lineage>
        <taxon>Eukaryota</taxon>
        <taxon>Viridiplantae</taxon>
        <taxon>Streptophyta</taxon>
        <taxon>Embryophyta</taxon>
        <taxon>Tracheophyta</taxon>
        <taxon>Spermatophyta</taxon>
        <taxon>Magnoliopsida</taxon>
        <taxon>eudicotyledons</taxon>
        <taxon>Gunneridae</taxon>
        <taxon>Pentapetalae</taxon>
        <taxon>rosids</taxon>
        <taxon>fabids</taxon>
        <taxon>Cucurbitales</taxon>
        <taxon>Cucurbitaceae</taxon>
        <taxon>Benincaseae</taxon>
        <taxon>Cucumis</taxon>
    </lineage>
</organism>
<feature type="compositionally biased region" description="Basic and acidic residues" evidence="1">
    <location>
        <begin position="38"/>
        <end position="74"/>
    </location>
</feature>
<dbReference type="Proteomes" id="UP000321393">
    <property type="component" value="Unassembled WGS sequence"/>
</dbReference>
<sequence length="74" mass="8609">MKYQFPEFHLEDKVEDLEEESDARPPIIFTYNRRNKKIHEASEGETRKSGENSHEANEEDARGTGKESKEIGDQ</sequence>
<dbReference type="EMBL" id="SSTE01000699">
    <property type="protein sequence ID" value="KAA0067035.1"/>
    <property type="molecule type" value="Genomic_DNA"/>
</dbReference>
<evidence type="ECO:0000313" key="5">
    <source>
        <dbReference type="Proteomes" id="UP000321947"/>
    </source>
</evidence>
<dbReference type="Proteomes" id="UP000321947">
    <property type="component" value="Unassembled WGS sequence"/>
</dbReference>
<dbReference type="EMBL" id="SSTD01003480">
    <property type="protein sequence ID" value="TYK26272.1"/>
    <property type="molecule type" value="Genomic_DNA"/>
</dbReference>
<gene>
    <name evidence="3" type="ORF">E5676_scaffold14G00390</name>
    <name evidence="2" type="ORF">E6C27_scaffold38G00750</name>
</gene>
<protein>
    <submittedName>
        <fullName evidence="2">Uncharacterized protein</fullName>
    </submittedName>
</protein>
<evidence type="ECO:0000313" key="2">
    <source>
        <dbReference type="EMBL" id="KAA0067035.1"/>
    </source>
</evidence>
<feature type="region of interest" description="Disordered" evidence="1">
    <location>
        <begin position="1"/>
        <end position="74"/>
    </location>
</feature>
<evidence type="ECO:0000256" key="1">
    <source>
        <dbReference type="SAM" id="MobiDB-lite"/>
    </source>
</evidence>
<comment type="caution">
    <text evidence="2">The sequence shown here is derived from an EMBL/GenBank/DDBJ whole genome shotgun (WGS) entry which is preliminary data.</text>
</comment>
<name>A0A5A7VML9_CUCMM</name>